<protein>
    <submittedName>
        <fullName evidence="1">Uncharacterized protein</fullName>
    </submittedName>
</protein>
<sequence>MIHFGRRVLADLDALLAEHSQGAQTTIYADQAMLDVINSATALPSVLRGPQGLRARSIHLLTNTPADEGASIEDGPHILFLLGTVDWTGTEAWEAIEQVIQSNNTRQHQQLQYCTLCVSVPESLWGDSLALSPNARLKAPLNQQVVRSELQRMVGRQSDVQCKVAVHTVVAAALPGGHFELPTARGHLLSSPGMAAEWADGERVALGLASLMHSLDVDARYYSPRDACLARRVARRCASMAAPTGAQHRSSATVVILDRASDWAAAVRHGGHILDDLYRCSAGDRPRLAMLLRRSSVADSLAAQAIRQRADRVAAECEGLREVVVRMEEAASRGRWREMQAVEKTLALVLAAEDDVQDAWDQVLAAIPPLPSDVDDVAGLLSHTPALMAMAAALLGYRRLGIPPIQRALAAQRLASDYNALSPQTGAEEGAAWAARVVERLNSIAEGGSGGGSFRLDSDGVHVPLLPRVAADVLSGCSPYVPLELADRRNGGGAGAASSLLKGIGMRFLSHRSPSPASPTESAGDSFGSGGQSAHHRVEEAAAASDMVVFFIVGGITFGEAADMVAAVSAKGPPVLVGCTGIASAVGLFAN</sequence>
<gene>
    <name evidence="1" type="ORF">LPJ66_000524</name>
</gene>
<comment type="caution">
    <text evidence="1">The sequence shown here is derived from an EMBL/GenBank/DDBJ whole genome shotgun (WGS) entry which is preliminary data.</text>
</comment>
<evidence type="ECO:0000313" key="1">
    <source>
        <dbReference type="EMBL" id="KAJ1901795.1"/>
    </source>
</evidence>
<evidence type="ECO:0000313" key="2">
    <source>
        <dbReference type="Proteomes" id="UP001150581"/>
    </source>
</evidence>
<dbReference type="Proteomes" id="UP001150581">
    <property type="component" value="Unassembled WGS sequence"/>
</dbReference>
<name>A0ACC1IVW0_9FUNG</name>
<proteinExistence type="predicted"/>
<accession>A0ACC1IVW0</accession>
<reference evidence="1" key="1">
    <citation type="submission" date="2022-07" db="EMBL/GenBank/DDBJ databases">
        <title>Phylogenomic reconstructions and comparative analyses of Kickxellomycotina fungi.</title>
        <authorList>
            <person name="Reynolds N.K."/>
            <person name="Stajich J.E."/>
            <person name="Barry K."/>
            <person name="Grigoriev I.V."/>
            <person name="Crous P."/>
            <person name="Smith M.E."/>
        </authorList>
    </citation>
    <scope>NUCLEOTIDE SEQUENCE</scope>
    <source>
        <strain evidence="1">Benny 63K</strain>
    </source>
</reference>
<keyword evidence="2" id="KW-1185">Reference proteome</keyword>
<organism evidence="1 2">
    <name type="scientific">Kickxella alabastrina</name>
    <dbReference type="NCBI Taxonomy" id="61397"/>
    <lineage>
        <taxon>Eukaryota</taxon>
        <taxon>Fungi</taxon>
        <taxon>Fungi incertae sedis</taxon>
        <taxon>Zoopagomycota</taxon>
        <taxon>Kickxellomycotina</taxon>
        <taxon>Kickxellomycetes</taxon>
        <taxon>Kickxellales</taxon>
        <taxon>Kickxellaceae</taxon>
        <taxon>Kickxella</taxon>
    </lineage>
</organism>
<dbReference type="EMBL" id="JANBPG010000015">
    <property type="protein sequence ID" value="KAJ1901795.1"/>
    <property type="molecule type" value="Genomic_DNA"/>
</dbReference>